<sequence>MRSSHAIAVSAGIWGLALGAPVLAQSGGMSSSTPATESASSGPAAEQMVDLAPNHWAYNAIKVLMERYRVVGGFPDKTFRGEKGVSRYELAAALAQIMDKTQSRGEERVAPSDRELVEKLRKEFTGELGQIGVIRAQTGELAKKQEDLAKKTDSLASDVKDLKGWKDGFVMPKIPDKVKGRIDTTLMDDPEDKLFPFWTASARVSLRGKIKENLTGSFSLSGGQSAKQISVSPAIAGADKPQAPDVKLGGTAALTADFPGDFALTTRFGSYGIGGLMDLKGYAGHWGDGIIGVGLVEPSANPTRGGRDMALGLKAGWKGLSLATAVTSQVVSAYTGFDWDWGNVNFIVDTDHDSVNLEKVLAVKNRDRPYSMATSLNFGSEHLGFMVRGGVKGTGNFFGEVYQPYAALQGI</sequence>
<dbReference type="Proteomes" id="UP000703893">
    <property type="component" value="Unassembled WGS sequence"/>
</dbReference>
<dbReference type="InterPro" id="IPR051465">
    <property type="entry name" value="Cell_Envelope_Struct_Comp"/>
</dbReference>
<dbReference type="InterPro" id="IPR001119">
    <property type="entry name" value="SLH_dom"/>
</dbReference>
<gene>
    <name evidence="2" type="ORF">FJZ00_07185</name>
</gene>
<accession>A0A937X681</accession>
<feature type="non-terminal residue" evidence="2">
    <location>
        <position position="411"/>
    </location>
</feature>
<evidence type="ECO:0000313" key="2">
    <source>
        <dbReference type="EMBL" id="MBM3274919.1"/>
    </source>
</evidence>
<protein>
    <submittedName>
        <fullName evidence="2">S-layer homology domain-containing protein</fullName>
    </submittedName>
</protein>
<feature type="domain" description="SLH" evidence="1">
    <location>
        <begin position="44"/>
        <end position="108"/>
    </location>
</feature>
<dbReference type="Pfam" id="PF00395">
    <property type="entry name" value="SLH"/>
    <property type="match status" value="1"/>
</dbReference>
<proteinExistence type="predicted"/>
<dbReference type="PANTHER" id="PTHR43308">
    <property type="entry name" value="OUTER MEMBRANE PROTEIN ALPHA-RELATED"/>
    <property type="match status" value="1"/>
</dbReference>
<dbReference type="PANTHER" id="PTHR43308:SF1">
    <property type="entry name" value="OUTER MEMBRANE PROTEIN ALPHA"/>
    <property type="match status" value="1"/>
</dbReference>
<evidence type="ECO:0000313" key="3">
    <source>
        <dbReference type="Proteomes" id="UP000703893"/>
    </source>
</evidence>
<organism evidence="2 3">
    <name type="scientific">Candidatus Tanganyikabacteria bacterium</name>
    <dbReference type="NCBI Taxonomy" id="2961651"/>
    <lineage>
        <taxon>Bacteria</taxon>
        <taxon>Bacillati</taxon>
        <taxon>Candidatus Sericytochromatia</taxon>
        <taxon>Candidatus Tanganyikabacteria</taxon>
    </lineage>
</organism>
<dbReference type="EMBL" id="VGJX01000376">
    <property type="protein sequence ID" value="MBM3274919.1"/>
    <property type="molecule type" value="Genomic_DNA"/>
</dbReference>
<dbReference type="PROSITE" id="PS51272">
    <property type="entry name" value="SLH"/>
    <property type="match status" value="1"/>
</dbReference>
<reference evidence="2 3" key="1">
    <citation type="submission" date="2019-03" db="EMBL/GenBank/DDBJ databases">
        <title>Lake Tanganyika Metagenome-Assembled Genomes (MAGs).</title>
        <authorList>
            <person name="Tran P."/>
        </authorList>
    </citation>
    <scope>NUCLEOTIDE SEQUENCE [LARGE SCALE GENOMIC DNA]</scope>
    <source>
        <strain evidence="2">K_DeepCast_65m_m2_236</strain>
    </source>
</reference>
<dbReference type="AlphaFoldDB" id="A0A937X681"/>
<name>A0A937X681_9BACT</name>
<evidence type="ECO:0000259" key="1">
    <source>
        <dbReference type="PROSITE" id="PS51272"/>
    </source>
</evidence>
<comment type="caution">
    <text evidence="2">The sequence shown here is derived from an EMBL/GenBank/DDBJ whole genome shotgun (WGS) entry which is preliminary data.</text>
</comment>